<keyword evidence="5" id="KW-1185">Reference proteome</keyword>
<dbReference type="InterPro" id="IPR010133">
    <property type="entry name" value="Bacteriocin_signal_seq"/>
</dbReference>
<dbReference type="NCBIfam" id="TIGR01847">
    <property type="entry name" value="bacteriocin_sig"/>
    <property type="match status" value="1"/>
</dbReference>
<keyword evidence="4" id="KW-0689">Ribosomal protein</keyword>
<gene>
    <name evidence="4" type="ORF">AWRI3580_g856</name>
</gene>
<dbReference type="GO" id="GO:0006103">
    <property type="term" value="P:2-oxoglutarate metabolic process"/>
    <property type="evidence" value="ECO:0007669"/>
    <property type="project" value="InterPro"/>
</dbReference>
<keyword evidence="2" id="KW-0496">Mitochondrion</keyword>
<dbReference type="Pfam" id="PF10937">
    <property type="entry name" value="Kgd4-YMR31"/>
    <property type="match status" value="1"/>
</dbReference>
<dbReference type="GO" id="GO:0005840">
    <property type="term" value="C:ribosome"/>
    <property type="evidence" value="ECO:0007669"/>
    <property type="project" value="UniProtKB-KW"/>
</dbReference>
<dbReference type="InterPro" id="IPR020373">
    <property type="entry name" value="Kgd4/YMR-31"/>
</dbReference>
<comment type="subcellular location">
    <subcellularLocation>
        <location evidence="1">Mitochondrion</location>
    </subcellularLocation>
</comment>
<dbReference type="EMBL" id="LPNN01000002">
    <property type="protein sequence ID" value="OEJ91775.1"/>
    <property type="molecule type" value="Genomic_DNA"/>
</dbReference>
<name>A0A1E5RYF0_HANUV</name>
<organism evidence="4 5">
    <name type="scientific">Hanseniaspora uvarum</name>
    <name type="common">Yeast</name>
    <name type="synonym">Kloeckera apiculata</name>
    <dbReference type="NCBI Taxonomy" id="29833"/>
    <lineage>
        <taxon>Eukaryota</taxon>
        <taxon>Fungi</taxon>
        <taxon>Dikarya</taxon>
        <taxon>Ascomycota</taxon>
        <taxon>Saccharomycotina</taxon>
        <taxon>Saccharomycetes</taxon>
        <taxon>Saccharomycodales</taxon>
        <taxon>Saccharomycodaceae</taxon>
        <taxon>Hanseniaspora</taxon>
    </lineage>
</organism>
<evidence type="ECO:0000256" key="1">
    <source>
        <dbReference type="ARBA" id="ARBA00004173"/>
    </source>
</evidence>
<sequence length="154" mass="17602">MLSRTSIVKKQLFSINHRALYHYQPLIKFSFSNSDSLEIIDSSASKSMTHPCSGSENLYPNSSECISPEKWFENFKPLVIKKYTNVKKQEPVKLNKSSKSTAADNTKYIVDSNKFDRDLKENELSSLSQLPKQFQFKPLDDKEMELINGGGIMI</sequence>
<evidence type="ECO:0000256" key="3">
    <source>
        <dbReference type="ARBA" id="ARBA00043970"/>
    </source>
</evidence>
<dbReference type="STRING" id="29833.A0A1E5RYF0"/>
<dbReference type="VEuPathDB" id="FungiDB:AWRI3580_g856"/>
<dbReference type="GO" id="GO:0005739">
    <property type="term" value="C:mitochondrion"/>
    <property type="evidence" value="ECO:0007669"/>
    <property type="project" value="UniProtKB-SubCell"/>
</dbReference>
<comment type="caution">
    <text evidence="4">The sequence shown here is derived from an EMBL/GenBank/DDBJ whole genome shotgun (WGS) entry which is preliminary data.</text>
</comment>
<keyword evidence="4" id="KW-0687">Ribonucleoprotein</keyword>
<dbReference type="AlphaFoldDB" id="A0A1E5RYF0"/>
<comment type="similarity">
    <text evidence="3">Belongs to the alpha-ketoglutarate dehydrogenase component 4 family.</text>
</comment>
<accession>A0A1E5RYF0</accession>
<evidence type="ECO:0000313" key="4">
    <source>
        <dbReference type="EMBL" id="OEJ91775.1"/>
    </source>
</evidence>
<reference evidence="5" key="1">
    <citation type="journal article" date="2016" name="Genome Announc.">
        <title>Genome sequences of three species of Hanseniaspora isolated from spontaneous wine fermentations.</title>
        <authorList>
            <person name="Sternes P.R."/>
            <person name="Lee D."/>
            <person name="Kutyna D.R."/>
            <person name="Borneman A.R."/>
        </authorList>
    </citation>
    <scope>NUCLEOTIDE SEQUENCE [LARGE SCALE GENOMIC DNA]</scope>
    <source>
        <strain evidence="5">AWRI3580</strain>
    </source>
</reference>
<protein>
    <submittedName>
        <fullName evidence="4">37S ribosomal protein YMR-31, mitochondrial</fullName>
    </submittedName>
</protein>
<dbReference type="OrthoDB" id="3972894at2759"/>
<evidence type="ECO:0000256" key="2">
    <source>
        <dbReference type="ARBA" id="ARBA00023128"/>
    </source>
</evidence>
<proteinExistence type="inferred from homology"/>
<dbReference type="Proteomes" id="UP000095358">
    <property type="component" value="Unassembled WGS sequence"/>
</dbReference>
<evidence type="ECO:0000313" key="5">
    <source>
        <dbReference type="Proteomes" id="UP000095358"/>
    </source>
</evidence>